<dbReference type="EMBL" id="CAAGRJ010016040">
    <property type="protein sequence ID" value="VFV31805.1"/>
    <property type="molecule type" value="Genomic_DNA"/>
</dbReference>
<dbReference type="Proteomes" id="UP000386466">
    <property type="component" value="Unassembled WGS sequence"/>
</dbReference>
<evidence type="ECO:0000313" key="2">
    <source>
        <dbReference type="Proteomes" id="UP000386466"/>
    </source>
</evidence>
<accession>A0A485NE07</accession>
<gene>
    <name evidence="1" type="ORF">LYPA_23C000402</name>
</gene>
<reference evidence="1 2" key="1">
    <citation type="submission" date="2019-01" db="EMBL/GenBank/DDBJ databases">
        <authorList>
            <person name="Alioto T."/>
            <person name="Alioto T."/>
        </authorList>
    </citation>
    <scope>NUCLEOTIDE SEQUENCE [LARGE SCALE GENOMIC DNA]</scope>
</reference>
<dbReference type="AlphaFoldDB" id="A0A485NE07"/>
<protein>
    <submittedName>
        <fullName evidence="1">Uncharacterized protein</fullName>
    </submittedName>
</protein>
<evidence type="ECO:0000313" key="1">
    <source>
        <dbReference type="EMBL" id="VFV31805.1"/>
    </source>
</evidence>
<sequence length="89" mass="9462">MRQKYTAAIQERQFLTGISAAAGGAAGSLPAVQFHLGLCNHPGSANSVQLLCPPYLAAASAKNSCYDTRFSQEVTPNVIRSHAHGEEIY</sequence>
<name>A0A485NE07_LYNPA</name>
<proteinExistence type="predicted"/>
<organism evidence="1 2">
    <name type="scientific">Lynx pardinus</name>
    <name type="common">Iberian lynx</name>
    <name type="synonym">Felis pardina</name>
    <dbReference type="NCBI Taxonomy" id="191816"/>
    <lineage>
        <taxon>Eukaryota</taxon>
        <taxon>Metazoa</taxon>
        <taxon>Chordata</taxon>
        <taxon>Craniata</taxon>
        <taxon>Vertebrata</taxon>
        <taxon>Euteleostomi</taxon>
        <taxon>Mammalia</taxon>
        <taxon>Eutheria</taxon>
        <taxon>Laurasiatheria</taxon>
        <taxon>Carnivora</taxon>
        <taxon>Feliformia</taxon>
        <taxon>Felidae</taxon>
        <taxon>Felinae</taxon>
        <taxon>Lynx</taxon>
    </lineage>
</organism>
<keyword evidence="2" id="KW-1185">Reference proteome</keyword>